<evidence type="ECO:0000313" key="3">
    <source>
        <dbReference type="Proteomes" id="UP000823775"/>
    </source>
</evidence>
<organism evidence="2 3">
    <name type="scientific">Datura stramonium</name>
    <name type="common">Jimsonweed</name>
    <name type="synonym">Common thornapple</name>
    <dbReference type="NCBI Taxonomy" id="4076"/>
    <lineage>
        <taxon>Eukaryota</taxon>
        <taxon>Viridiplantae</taxon>
        <taxon>Streptophyta</taxon>
        <taxon>Embryophyta</taxon>
        <taxon>Tracheophyta</taxon>
        <taxon>Spermatophyta</taxon>
        <taxon>Magnoliopsida</taxon>
        <taxon>eudicotyledons</taxon>
        <taxon>Gunneridae</taxon>
        <taxon>Pentapetalae</taxon>
        <taxon>asterids</taxon>
        <taxon>lamiids</taxon>
        <taxon>Solanales</taxon>
        <taxon>Solanaceae</taxon>
        <taxon>Solanoideae</taxon>
        <taxon>Datureae</taxon>
        <taxon>Datura</taxon>
    </lineage>
</organism>
<evidence type="ECO:0000313" key="2">
    <source>
        <dbReference type="EMBL" id="MCD7460257.1"/>
    </source>
</evidence>
<feature type="region of interest" description="Disordered" evidence="1">
    <location>
        <begin position="51"/>
        <end position="87"/>
    </location>
</feature>
<comment type="caution">
    <text evidence="2">The sequence shown here is derived from an EMBL/GenBank/DDBJ whole genome shotgun (WGS) entry which is preliminary data.</text>
</comment>
<keyword evidence="3" id="KW-1185">Reference proteome</keyword>
<proteinExistence type="predicted"/>
<sequence length="173" mass="18698">MASTTSAAASMLRCTSSYSSTSQHQCLPNHVDQNPHTFNFMTNNAPTFYLPPRTSISTSQSHPTITLDFTTNSSSSSSSSSTHHTFSSQRYSSTPIISSSSSATNSSSSSFNSYTTLCNNFKNQIGGASYLGRPCFSHQPLMLTSKSNQTTTIEYSGEVKNSDSMQKCVPPRI</sequence>
<feature type="compositionally biased region" description="Polar residues" evidence="1">
    <location>
        <begin position="54"/>
        <end position="68"/>
    </location>
</feature>
<reference evidence="2 3" key="1">
    <citation type="journal article" date="2021" name="BMC Genomics">
        <title>Datura genome reveals duplications of psychoactive alkaloid biosynthetic genes and high mutation rate following tissue culture.</title>
        <authorList>
            <person name="Rajewski A."/>
            <person name="Carter-House D."/>
            <person name="Stajich J."/>
            <person name="Litt A."/>
        </authorList>
    </citation>
    <scope>NUCLEOTIDE SEQUENCE [LARGE SCALE GENOMIC DNA]</scope>
    <source>
        <strain evidence="2">AR-01</strain>
    </source>
</reference>
<gene>
    <name evidence="2" type="ORF">HAX54_043159</name>
</gene>
<protein>
    <submittedName>
        <fullName evidence="2">Uncharacterized protein</fullName>
    </submittedName>
</protein>
<evidence type="ECO:0000256" key="1">
    <source>
        <dbReference type="SAM" id="MobiDB-lite"/>
    </source>
</evidence>
<dbReference type="EMBL" id="JACEIK010000643">
    <property type="protein sequence ID" value="MCD7460257.1"/>
    <property type="molecule type" value="Genomic_DNA"/>
</dbReference>
<dbReference type="Proteomes" id="UP000823775">
    <property type="component" value="Unassembled WGS sequence"/>
</dbReference>
<feature type="compositionally biased region" description="Low complexity" evidence="1">
    <location>
        <begin position="69"/>
        <end position="87"/>
    </location>
</feature>
<accession>A0ABS8SMY4</accession>
<name>A0ABS8SMY4_DATST</name>